<dbReference type="Proteomes" id="UP000636661">
    <property type="component" value="Unassembled WGS sequence"/>
</dbReference>
<evidence type="ECO:0000256" key="1">
    <source>
        <dbReference type="ARBA" id="ARBA00023015"/>
    </source>
</evidence>
<keyword evidence="7" id="KW-1185">Reference proteome</keyword>
<evidence type="ECO:0000256" key="3">
    <source>
        <dbReference type="ARBA" id="ARBA00023163"/>
    </source>
</evidence>
<evidence type="ECO:0000313" key="6">
    <source>
        <dbReference type="EMBL" id="GGU45396.1"/>
    </source>
</evidence>
<keyword evidence="1" id="KW-0805">Transcription regulation</keyword>
<organism evidence="6 7">
    <name type="scientific">Streptomyces lavendofoliae</name>
    <dbReference type="NCBI Taxonomy" id="67314"/>
    <lineage>
        <taxon>Bacteria</taxon>
        <taxon>Bacillati</taxon>
        <taxon>Actinomycetota</taxon>
        <taxon>Actinomycetes</taxon>
        <taxon>Kitasatosporales</taxon>
        <taxon>Streptomycetaceae</taxon>
        <taxon>Streptomyces</taxon>
    </lineage>
</organism>
<proteinExistence type="predicted"/>
<feature type="domain" description="HTH hxlR-type" evidence="5">
    <location>
        <begin position="118"/>
        <end position="215"/>
    </location>
</feature>
<gene>
    <name evidence="6" type="ORF">GCM10010274_36840</name>
</gene>
<feature type="compositionally biased region" description="Low complexity" evidence="4">
    <location>
        <begin position="251"/>
        <end position="262"/>
    </location>
</feature>
<keyword evidence="2" id="KW-0238">DNA-binding</keyword>
<dbReference type="PROSITE" id="PS51118">
    <property type="entry name" value="HTH_HXLR"/>
    <property type="match status" value="1"/>
</dbReference>
<dbReference type="GO" id="GO:0003677">
    <property type="term" value="F:DNA binding"/>
    <property type="evidence" value="ECO:0007669"/>
    <property type="project" value="UniProtKB-KW"/>
</dbReference>
<dbReference type="PANTHER" id="PTHR33204">
    <property type="entry name" value="TRANSCRIPTIONAL REGULATOR, MARR FAMILY"/>
    <property type="match status" value="1"/>
</dbReference>
<evidence type="ECO:0000313" key="7">
    <source>
        <dbReference type="Proteomes" id="UP000636661"/>
    </source>
</evidence>
<dbReference type="SUPFAM" id="SSF46785">
    <property type="entry name" value="Winged helix' DNA-binding domain"/>
    <property type="match status" value="1"/>
</dbReference>
<sequence length="262" mass="28180">MGEQLDGVGSGQGTVPLPLADGGPDGLDDDGVAHGYGSSFAREWASELEIWTYLGTGNLAEWVGKSNPLGCAARVDRYGVSRTDPYEVSRTDPARPGPTRHDLDRPHGGRRMKEPRPCSIADTLALVGEKYALLVLREVFLGVRRFDRIARNTGAPRDVLTARLRRLVDAGILEKAAYSERPPRFEYRPTDAGRDLHPVLLTLMAWGDRYLNAEPPTVVEHSCGAPLSPVVVCAHCGGQAPTDSLTPHVRAPGWTTAGPAGA</sequence>
<feature type="region of interest" description="Disordered" evidence="4">
    <location>
        <begin position="1"/>
        <end position="31"/>
    </location>
</feature>
<dbReference type="InterPro" id="IPR036390">
    <property type="entry name" value="WH_DNA-bd_sf"/>
</dbReference>
<dbReference type="Gene3D" id="1.10.10.10">
    <property type="entry name" value="Winged helix-like DNA-binding domain superfamily/Winged helix DNA-binding domain"/>
    <property type="match status" value="1"/>
</dbReference>
<protein>
    <recommendedName>
        <fullName evidence="5">HTH hxlR-type domain-containing protein</fullName>
    </recommendedName>
</protein>
<feature type="region of interest" description="Disordered" evidence="4">
    <location>
        <begin position="242"/>
        <end position="262"/>
    </location>
</feature>
<evidence type="ECO:0000256" key="2">
    <source>
        <dbReference type="ARBA" id="ARBA00023125"/>
    </source>
</evidence>
<dbReference type="EMBL" id="BMTP01000009">
    <property type="protein sequence ID" value="GGU45396.1"/>
    <property type="molecule type" value="Genomic_DNA"/>
</dbReference>
<reference evidence="6" key="2">
    <citation type="submission" date="2020-09" db="EMBL/GenBank/DDBJ databases">
        <authorList>
            <person name="Sun Q."/>
            <person name="Ohkuma M."/>
        </authorList>
    </citation>
    <scope>NUCLEOTIDE SEQUENCE</scope>
    <source>
        <strain evidence="6">JCM 4391</strain>
    </source>
</reference>
<dbReference type="InterPro" id="IPR036388">
    <property type="entry name" value="WH-like_DNA-bd_sf"/>
</dbReference>
<accession>A0A918M4R2</accession>
<dbReference type="PANTHER" id="PTHR33204:SF18">
    <property type="entry name" value="TRANSCRIPTIONAL REGULATORY PROTEIN"/>
    <property type="match status" value="1"/>
</dbReference>
<dbReference type="InterPro" id="IPR002577">
    <property type="entry name" value="HTH_HxlR"/>
</dbReference>
<feature type="region of interest" description="Disordered" evidence="4">
    <location>
        <begin position="84"/>
        <end position="115"/>
    </location>
</feature>
<dbReference type="AlphaFoldDB" id="A0A918M4R2"/>
<name>A0A918M4R2_9ACTN</name>
<evidence type="ECO:0000256" key="4">
    <source>
        <dbReference type="SAM" id="MobiDB-lite"/>
    </source>
</evidence>
<evidence type="ECO:0000259" key="5">
    <source>
        <dbReference type="PROSITE" id="PS51118"/>
    </source>
</evidence>
<comment type="caution">
    <text evidence="6">The sequence shown here is derived from an EMBL/GenBank/DDBJ whole genome shotgun (WGS) entry which is preliminary data.</text>
</comment>
<reference evidence="6" key="1">
    <citation type="journal article" date="2014" name="Int. J. Syst. Evol. Microbiol.">
        <title>Complete genome sequence of Corynebacterium casei LMG S-19264T (=DSM 44701T), isolated from a smear-ripened cheese.</title>
        <authorList>
            <consortium name="US DOE Joint Genome Institute (JGI-PGF)"/>
            <person name="Walter F."/>
            <person name="Albersmeier A."/>
            <person name="Kalinowski J."/>
            <person name="Ruckert C."/>
        </authorList>
    </citation>
    <scope>NUCLEOTIDE SEQUENCE</scope>
    <source>
        <strain evidence="6">JCM 4391</strain>
    </source>
</reference>
<keyword evidence="3" id="KW-0804">Transcription</keyword>
<dbReference type="Pfam" id="PF01638">
    <property type="entry name" value="HxlR"/>
    <property type="match status" value="1"/>
</dbReference>